<evidence type="ECO:0000256" key="5">
    <source>
        <dbReference type="ARBA" id="ARBA00022989"/>
    </source>
</evidence>
<comment type="function">
    <text evidence="9">Phospholipid scramblase involved in autophagy. Cycles between the preautophagosomal structure/phagophore assembly site (PAS) and the cytoplasmic vesicle pool and supplies membrane for the growing autophagosome. Lipid scramblase activity plays a key role in preautophagosomal structure/phagophore assembly by distributing the phospholipids that arrive through ATG2 from the cytoplasmic to the luminal leaflet of the bilayer, thereby driving autophagosomal membrane expansion.</text>
</comment>
<keyword evidence="4" id="KW-0812">Transmembrane</keyword>
<accession>A0A168A3M0</accession>
<evidence type="ECO:0000256" key="9">
    <source>
        <dbReference type="RuleBase" id="RU364027"/>
    </source>
</evidence>
<evidence type="ECO:0000256" key="10">
    <source>
        <dbReference type="SAM" id="MobiDB-lite"/>
    </source>
</evidence>
<evidence type="ECO:0000256" key="2">
    <source>
        <dbReference type="ARBA" id="ARBA00006185"/>
    </source>
</evidence>
<evidence type="ECO:0000256" key="7">
    <source>
        <dbReference type="ARBA" id="ARBA00023055"/>
    </source>
</evidence>
<comment type="caution">
    <text evidence="11">The sequence shown here is derived from an EMBL/GenBank/DDBJ whole genome shotgun (WGS) entry which is preliminary data.</text>
</comment>
<proteinExistence type="inferred from homology"/>
<comment type="similarity">
    <text evidence="2 9">Belongs to the ATG9 family.</text>
</comment>
<keyword evidence="8" id="KW-0472">Membrane</keyword>
<evidence type="ECO:0000313" key="12">
    <source>
        <dbReference type="Proteomes" id="UP000078544"/>
    </source>
</evidence>
<dbReference type="AlphaFoldDB" id="A0A168A3M0"/>
<dbReference type="STRING" id="1081109.A0A168A3M0"/>
<gene>
    <name evidence="11" type="ORF">AAL_05810</name>
</gene>
<evidence type="ECO:0000256" key="4">
    <source>
        <dbReference type="ARBA" id="ARBA00022692"/>
    </source>
</evidence>
<dbReference type="Proteomes" id="UP000078544">
    <property type="component" value="Unassembled WGS sequence"/>
</dbReference>
<keyword evidence="3 9" id="KW-0813">Transport</keyword>
<keyword evidence="7 9" id="KW-0445">Lipid transport</keyword>
<dbReference type="GO" id="GO:0006914">
    <property type="term" value="P:autophagy"/>
    <property type="evidence" value="ECO:0007669"/>
    <property type="project" value="UniProtKB-KW"/>
</dbReference>
<evidence type="ECO:0000256" key="6">
    <source>
        <dbReference type="ARBA" id="ARBA00023006"/>
    </source>
</evidence>
<sequence length="193" mass="21796">MEAGHLRDAAKMRQDRRVAEGQSSQQHVTHLGYNNAASEGRPALVDVTAQESRRKMQRKVISREDQEEDIENDVPLSLLVENNERPIGEPLEPPRGARPSAVRHAGSPHRHIRPNWAPPTTQRLPPPGGEPGTGRIAQPRSITRAIMPGNRREKALWRWVNTSNIDSFMRDVYDYYEGGGLWCILCSNALWLL</sequence>
<keyword evidence="6 9" id="KW-0072">Autophagy</keyword>
<evidence type="ECO:0000256" key="8">
    <source>
        <dbReference type="ARBA" id="ARBA00023136"/>
    </source>
</evidence>
<evidence type="ECO:0000313" key="11">
    <source>
        <dbReference type="EMBL" id="KZZ93425.1"/>
    </source>
</evidence>
<feature type="region of interest" description="Disordered" evidence="10">
    <location>
        <begin position="1"/>
        <end position="43"/>
    </location>
</feature>
<dbReference type="InterPro" id="IPR007241">
    <property type="entry name" value="Autophagy-rel_prot_9"/>
</dbReference>
<reference evidence="11 12" key="1">
    <citation type="journal article" date="2016" name="Genome Biol. Evol.">
        <title>Divergent and convergent evolution of fungal pathogenicity.</title>
        <authorList>
            <person name="Shang Y."/>
            <person name="Xiao G."/>
            <person name="Zheng P."/>
            <person name="Cen K."/>
            <person name="Zhan S."/>
            <person name="Wang C."/>
        </authorList>
    </citation>
    <scope>NUCLEOTIDE SEQUENCE [LARGE SCALE GENOMIC DNA]</scope>
    <source>
        <strain evidence="11 12">RCEF 2490</strain>
    </source>
</reference>
<dbReference type="Pfam" id="PF04109">
    <property type="entry name" value="ATG9"/>
    <property type="match status" value="1"/>
</dbReference>
<dbReference type="OrthoDB" id="2020634at2759"/>
<evidence type="ECO:0000256" key="1">
    <source>
        <dbReference type="ARBA" id="ARBA00004511"/>
    </source>
</evidence>
<name>A0A168A3M0_9HYPO</name>
<organism evidence="11 12">
    <name type="scientific">Moelleriella libera RCEF 2490</name>
    <dbReference type="NCBI Taxonomy" id="1081109"/>
    <lineage>
        <taxon>Eukaryota</taxon>
        <taxon>Fungi</taxon>
        <taxon>Dikarya</taxon>
        <taxon>Ascomycota</taxon>
        <taxon>Pezizomycotina</taxon>
        <taxon>Sordariomycetes</taxon>
        <taxon>Hypocreomycetidae</taxon>
        <taxon>Hypocreales</taxon>
        <taxon>Clavicipitaceae</taxon>
        <taxon>Moelleriella</taxon>
    </lineage>
</organism>
<keyword evidence="5" id="KW-1133">Transmembrane helix</keyword>
<evidence type="ECO:0000256" key="3">
    <source>
        <dbReference type="ARBA" id="ARBA00022448"/>
    </source>
</evidence>
<feature type="region of interest" description="Disordered" evidence="10">
    <location>
        <begin position="85"/>
        <end position="136"/>
    </location>
</feature>
<dbReference type="GO" id="GO:0006869">
    <property type="term" value="P:lipid transport"/>
    <property type="evidence" value="ECO:0007669"/>
    <property type="project" value="UniProtKB-KW"/>
</dbReference>
<keyword evidence="12" id="KW-1185">Reference proteome</keyword>
<dbReference type="GO" id="GO:0034045">
    <property type="term" value="C:phagophore assembly site membrane"/>
    <property type="evidence" value="ECO:0007669"/>
    <property type="project" value="UniProtKB-SubCell"/>
</dbReference>
<dbReference type="EMBL" id="AZGY01000013">
    <property type="protein sequence ID" value="KZZ93425.1"/>
    <property type="molecule type" value="Genomic_DNA"/>
</dbReference>
<protein>
    <recommendedName>
        <fullName evidence="9">Autophagy-related protein 9</fullName>
    </recommendedName>
</protein>
<feature type="compositionally biased region" description="Basic and acidic residues" evidence="10">
    <location>
        <begin position="1"/>
        <end position="19"/>
    </location>
</feature>
<comment type="subcellular location">
    <subcellularLocation>
        <location evidence="1 9">Preautophagosomal structure membrane</location>
        <topology evidence="1 9">Multi-pass membrane protein</topology>
    </subcellularLocation>
</comment>